<reference evidence="5 6" key="2">
    <citation type="submission" date="2019-09" db="EMBL/GenBank/DDBJ databases">
        <authorList>
            <person name="Jin C."/>
        </authorList>
    </citation>
    <scope>NUCLEOTIDE SEQUENCE [LARGE SCALE GENOMIC DNA]</scope>
    <source>
        <strain evidence="5 6">AN110305</strain>
    </source>
</reference>
<feature type="domain" description="Thioesterase" evidence="4">
    <location>
        <begin position="158"/>
        <end position="229"/>
    </location>
</feature>
<dbReference type="AlphaFoldDB" id="A0A5B2XVN6"/>
<evidence type="ECO:0000256" key="2">
    <source>
        <dbReference type="ARBA" id="ARBA00022801"/>
    </source>
</evidence>
<feature type="region of interest" description="Disordered" evidence="3">
    <location>
        <begin position="1"/>
        <end position="106"/>
    </location>
</feature>
<comment type="caution">
    <text evidence="5">The sequence shown here is derived from an EMBL/GenBank/DDBJ whole genome shotgun (WGS) entry which is preliminary data.</text>
</comment>
<dbReference type="InterPro" id="IPR006683">
    <property type="entry name" value="Thioestr_dom"/>
</dbReference>
<evidence type="ECO:0000313" key="6">
    <source>
        <dbReference type="Proteomes" id="UP000323454"/>
    </source>
</evidence>
<reference evidence="5 6" key="1">
    <citation type="submission" date="2019-09" db="EMBL/GenBank/DDBJ databases">
        <title>Goodfellowia gen. nov., a new genus of the Pseudonocardineae related to Actinoalloteichus, containing Goodfellowia coeruleoviolacea gen. nov., comb. nov. gen. nov., comb. nov.</title>
        <authorList>
            <person name="Labeda D."/>
        </authorList>
    </citation>
    <scope>NUCLEOTIDE SEQUENCE [LARGE SCALE GENOMIC DNA]</scope>
    <source>
        <strain evidence="5 6">AN110305</strain>
    </source>
</reference>
<keyword evidence="6" id="KW-1185">Reference proteome</keyword>
<feature type="compositionally biased region" description="Polar residues" evidence="3">
    <location>
        <begin position="87"/>
        <end position="97"/>
    </location>
</feature>
<dbReference type="OrthoDB" id="9813282at2"/>
<gene>
    <name evidence="5" type="ORF">F0L68_00510</name>
</gene>
<sequence>MIRASPRARTGPLAHPPDADRRATEHIVVSRFPSAHRRKGALARRWVRPGSPRPPPGSVTGPQDCDHRSTAHGREENGEAQVDLDQHTANRSRTHTWSPPPTREEAAGLSGVEFLRRIVDGRFPQAPISSALGFHLVEVDEGRAVFEGDPGDHLYNPMGSVHGGFLATLLDSALGCAVMTMLPPERGYTTVQLGVHLVRGVTASTGPLRCEGTAVHVGRTVATAEARVVGVADGRLYAHGTTTCAVFAR</sequence>
<dbReference type="CDD" id="cd03443">
    <property type="entry name" value="PaaI_thioesterase"/>
    <property type="match status" value="1"/>
</dbReference>
<feature type="compositionally biased region" description="Basic and acidic residues" evidence="3">
    <location>
        <begin position="64"/>
        <end position="77"/>
    </location>
</feature>
<protein>
    <submittedName>
        <fullName evidence="5">PaaI family thioesterase</fullName>
    </submittedName>
</protein>
<dbReference type="EMBL" id="VUOB01000001">
    <property type="protein sequence ID" value="KAA2267050.1"/>
    <property type="molecule type" value="Genomic_DNA"/>
</dbReference>
<evidence type="ECO:0000259" key="4">
    <source>
        <dbReference type="Pfam" id="PF03061"/>
    </source>
</evidence>
<name>A0A5B2XVN6_9PSEU</name>
<dbReference type="Proteomes" id="UP000323454">
    <property type="component" value="Unassembled WGS sequence"/>
</dbReference>
<evidence type="ECO:0000256" key="3">
    <source>
        <dbReference type="SAM" id="MobiDB-lite"/>
    </source>
</evidence>
<comment type="similarity">
    <text evidence="1">Belongs to the thioesterase PaaI family.</text>
</comment>
<accession>A0A5B2XVN6</accession>
<dbReference type="Gene3D" id="3.10.129.10">
    <property type="entry name" value="Hotdog Thioesterase"/>
    <property type="match status" value="1"/>
</dbReference>
<evidence type="ECO:0000256" key="1">
    <source>
        <dbReference type="ARBA" id="ARBA00008324"/>
    </source>
</evidence>
<organism evidence="5 6">
    <name type="scientific">Solihabitans fulvus</name>
    <dbReference type="NCBI Taxonomy" id="1892852"/>
    <lineage>
        <taxon>Bacteria</taxon>
        <taxon>Bacillati</taxon>
        <taxon>Actinomycetota</taxon>
        <taxon>Actinomycetes</taxon>
        <taxon>Pseudonocardiales</taxon>
        <taxon>Pseudonocardiaceae</taxon>
        <taxon>Solihabitans</taxon>
    </lineage>
</organism>
<dbReference type="InterPro" id="IPR029069">
    <property type="entry name" value="HotDog_dom_sf"/>
</dbReference>
<keyword evidence="2" id="KW-0378">Hydrolase</keyword>
<dbReference type="InterPro" id="IPR039298">
    <property type="entry name" value="ACOT13"/>
</dbReference>
<dbReference type="PANTHER" id="PTHR21660">
    <property type="entry name" value="THIOESTERASE SUPERFAMILY MEMBER-RELATED"/>
    <property type="match status" value="1"/>
</dbReference>
<dbReference type="PANTHER" id="PTHR21660:SF1">
    <property type="entry name" value="ACYL-COENZYME A THIOESTERASE 13"/>
    <property type="match status" value="1"/>
</dbReference>
<dbReference type="SUPFAM" id="SSF54637">
    <property type="entry name" value="Thioesterase/thiol ester dehydrase-isomerase"/>
    <property type="match status" value="1"/>
</dbReference>
<feature type="compositionally biased region" description="Basic residues" evidence="3">
    <location>
        <begin position="34"/>
        <end position="47"/>
    </location>
</feature>
<dbReference type="Pfam" id="PF03061">
    <property type="entry name" value="4HBT"/>
    <property type="match status" value="1"/>
</dbReference>
<proteinExistence type="inferred from homology"/>
<dbReference type="GO" id="GO:0047617">
    <property type="term" value="F:fatty acyl-CoA hydrolase activity"/>
    <property type="evidence" value="ECO:0007669"/>
    <property type="project" value="InterPro"/>
</dbReference>
<evidence type="ECO:0000313" key="5">
    <source>
        <dbReference type="EMBL" id="KAA2267050.1"/>
    </source>
</evidence>
<dbReference type="InterPro" id="IPR003736">
    <property type="entry name" value="PAAI_dom"/>
</dbReference>
<dbReference type="NCBIfam" id="TIGR00369">
    <property type="entry name" value="unchar_dom_1"/>
    <property type="match status" value="1"/>
</dbReference>